<name>A0A4Y2BCJ4_ARAVE</name>
<dbReference type="AlphaFoldDB" id="A0A4Y2BCJ4"/>
<sequence length="86" mass="10084">MLISSQIRWRLQSDDRLNLLSYLLRKVLNLRPARSNYNAYDTIANGKYREVWTIGTGVTTGLQAYSTSFSRRLIQFVWISAVLWQQ</sequence>
<proteinExistence type="predicted"/>
<protein>
    <submittedName>
        <fullName evidence="1">Uncharacterized protein</fullName>
    </submittedName>
</protein>
<dbReference type="Proteomes" id="UP000499080">
    <property type="component" value="Unassembled WGS sequence"/>
</dbReference>
<evidence type="ECO:0000313" key="1">
    <source>
        <dbReference type="EMBL" id="GBL89920.1"/>
    </source>
</evidence>
<dbReference type="EMBL" id="BGPR01000068">
    <property type="protein sequence ID" value="GBL89920.1"/>
    <property type="molecule type" value="Genomic_DNA"/>
</dbReference>
<keyword evidence="2" id="KW-1185">Reference proteome</keyword>
<evidence type="ECO:0000313" key="2">
    <source>
        <dbReference type="Proteomes" id="UP000499080"/>
    </source>
</evidence>
<gene>
    <name evidence="1" type="ORF">AVEN_178347_1</name>
</gene>
<accession>A0A4Y2BCJ4</accession>
<comment type="caution">
    <text evidence="1">The sequence shown here is derived from an EMBL/GenBank/DDBJ whole genome shotgun (WGS) entry which is preliminary data.</text>
</comment>
<reference evidence="1 2" key="1">
    <citation type="journal article" date="2019" name="Sci. Rep.">
        <title>Orb-weaving spider Araneus ventricosus genome elucidates the spidroin gene catalogue.</title>
        <authorList>
            <person name="Kono N."/>
            <person name="Nakamura H."/>
            <person name="Ohtoshi R."/>
            <person name="Moran D.A.P."/>
            <person name="Shinohara A."/>
            <person name="Yoshida Y."/>
            <person name="Fujiwara M."/>
            <person name="Mori M."/>
            <person name="Tomita M."/>
            <person name="Arakawa K."/>
        </authorList>
    </citation>
    <scope>NUCLEOTIDE SEQUENCE [LARGE SCALE GENOMIC DNA]</scope>
</reference>
<organism evidence="1 2">
    <name type="scientific">Araneus ventricosus</name>
    <name type="common">Orbweaver spider</name>
    <name type="synonym">Epeira ventricosa</name>
    <dbReference type="NCBI Taxonomy" id="182803"/>
    <lineage>
        <taxon>Eukaryota</taxon>
        <taxon>Metazoa</taxon>
        <taxon>Ecdysozoa</taxon>
        <taxon>Arthropoda</taxon>
        <taxon>Chelicerata</taxon>
        <taxon>Arachnida</taxon>
        <taxon>Araneae</taxon>
        <taxon>Araneomorphae</taxon>
        <taxon>Entelegynae</taxon>
        <taxon>Araneoidea</taxon>
        <taxon>Araneidae</taxon>
        <taxon>Araneus</taxon>
    </lineage>
</organism>